<dbReference type="PROSITE" id="PS50039">
    <property type="entry name" value="FORK_HEAD_3"/>
    <property type="match status" value="1"/>
</dbReference>
<dbReference type="PANTHER" id="PTHR13962:SF17">
    <property type="entry name" value="FORKHEAD BOX PROTEIN N4"/>
    <property type="match status" value="1"/>
</dbReference>
<evidence type="ECO:0000256" key="2">
    <source>
        <dbReference type="ARBA" id="ARBA00023015"/>
    </source>
</evidence>
<name>A0AAV5WXL0_9BILA</name>
<dbReference type="GO" id="GO:0000987">
    <property type="term" value="F:cis-regulatory region sequence-specific DNA binding"/>
    <property type="evidence" value="ECO:0007669"/>
    <property type="project" value="TreeGrafter"/>
</dbReference>
<dbReference type="InterPro" id="IPR036388">
    <property type="entry name" value="WH-like_DNA-bd_sf"/>
</dbReference>
<feature type="domain" description="Fork-head" evidence="7">
    <location>
        <begin position="148"/>
        <end position="234"/>
    </location>
</feature>
<dbReference type="AlphaFoldDB" id="A0AAV5WXL0"/>
<keyword evidence="3 6" id="KW-0238">DNA-binding</keyword>
<evidence type="ECO:0000313" key="10">
    <source>
        <dbReference type="Proteomes" id="UP001432322"/>
    </source>
</evidence>
<dbReference type="CDD" id="cd00059">
    <property type="entry name" value="FH_FOX"/>
    <property type="match status" value="1"/>
</dbReference>
<dbReference type="Proteomes" id="UP001432322">
    <property type="component" value="Unassembled WGS sequence"/>
</dbReference>
<dbReference type="EMBL" id="BTSY01000043">
    <property type="protein sequence ID" value="GMT37111.1"/>
    <property type="molecule type" value="Genomic_DNA"/>
</dbReference>
<accession>A0AAV5WXL0</accession>
<dbReference type="GO" id="GO:0003700">
    <property type="term" value="F:DNA-binding transcription factor activity"/>
    <property type="evidence" value="ECO:0007669"/>
    <property type="project" value="InterPro"/>
</dbReference>
<gene>
    <name evidence="9" type="ORF">PFISCL1PPCAC_28408</name>
    <name evidence="8" type="ORF">PFISCL1PPCAC_6623</name>
</gene>
<keyword evidence="4" id="KW-0804">Transcription</keyword>
<evidence type="ECO:0000256" key="5">
    <source>
        <dbReference type="ARBA" id="ARBA00023242"/>
    </source>
</evidence>
<dbReference type="InterPro" id="IPR001766">
    <property type="entry name" value="Fork_head_dom"/>
</dbReference>
<dbReference type="InterPro" id="IPR047119">
    <property type="entry name" value="FOXN2/3-like"/>
</dbReference>
<dbReference type="PROSITE" id="PS00658">
    <property type="entry name" value="FORK_HEAD_2"/>
    <property type="match status" value="1"/>
</dbReference>
<evidence type="ECO:0000256" key="3">
    <source>
        <dbReference type="ARBA" id="ARBA00023125"/>
    </source>
</evidence>
<keyword evidence="10" id="KW-1185">Reference proteome</keyword>
<dbReference type="SMART" id="SM00339">
    <property type="entry name" value="FH"/>
    <property type="match status" value="1"/>
</dbReference>
<keyword evidence="5 6" id="KW-0539">Nucleus</keyword>
<evidence type="ECO:0000256" key="1">
    <source>
        <dbReference type="ARBA" id="ARBA00004123"/>
    </source>
</evidence>
<organism evidence="9 10">
    <name type="scientific">Pristionchus fissidentatus</name>
    <dbReference type="NCBI Taxonomy" id="1538716"/>
    <lineage>
        <taxon>Eukaryota</taxon>
        <taxon>Metazoa</taxon>
        <taxon>Ecdysozoa</taxon>
        <taxon>Nematoda</taxon>
        <taxon>Chromadorea</taxon>
        <taxon>Rhabditida</taxon>
        <taxon>Rhabditina</taxon>
        <taxon>Diplogasteromorpha</taxon>
        <taxon>Diplogasteroidea</taxon>
        <taxon>Neodiplogasteridae</taxon>
        <taxon>Pristionchus</taxon>
    </lineage>
</organism>
<proteinExistence type="predicted"/>
<dbReference type="PANTHER" id="PTHR13962">
    <property type="entry name" value="FORKHEAD BOX PROTEIN N3-LIKE PROTEIN-RELATED"/>
    <property type="match status" value="1"/>
</dbReference>
<evidence type="ECO:0000256" key="4">
    <source>
        <dbReference type="ARBA" id="ARBA00023163"/>
    </source>
</evidence>
<feature type="non-terminal residue" evidence="9">
    <location>
        <position position="1"/>
    </location>
</feature>
<feature type="DNA-binding region" description="Fork-head" evidence="6">
    <location>
        <begin position="148"/>
        <end position="234"/>
    </location>
</feature>
<comment type="caution">
    <text evidence="9">The sequence shown here is derived from an EMBL/GenBank/DDBJ whole genome shotgun (WGS) entry which is preliminary data.</text>
</comment>
<keyword evidence="2" id="KW-0805">Transcription regulation</keyword>
<protein>
    <recommendedName>
        <fullName evidence="7">Fork-head domain-containing protein</fullName>
    </recommendedName>
</protein>
<dbReference type="Gene3D" id="1.10.10.10">
    <property type="entry name" value="Winged helix-like DNA-binding domain superfamily/Winged helix DNA-binding domain"/>
    <property type="match status" value="1"/>
</dbReference>
<dbReference type="EMBL" id="BTSY01000002">
    <property type="protein sequence ID" value="GMT15326.1"/>
    <property type="molecule type" value="Genomic_DNA"/>
</dbReference>
<dbReference type="Pfam" id="PF00250">
    <property type="entry name" value="Forkhead"/>
    <property type="match status" value="1"/>
</dbReference>
<dbReference type="InterPro" id="IPR030456">
    <property type="entry name" value="TF_fork_head_CS_2"/>
</dbReference>
<dbReference type="PRINTS" id="PR00053">
    <property type="entry name" value="FORKHEAD"/>
</dbReference>
<reference evidence="9" key="1">
    <citation type="submission" date="2023-10" db="EMBL/GenBank/DDBJ databases">
        <title>Genome assembly of Pristionchus species.</title>
        <authorList>
            <person name="Yoshida K."/>
            <person name="Sommer R.J."/>
        </authorList>
    </citation>
    <scope>NUCLEOTIDE SEQUENCE</scope>
    <source>
        <strain evidence="9">RS5133</strain>
    </source>
</reference>
<dbReference type="InterPro" id="IPR036390">
    <property type="entry name" value="WH_DNA-bd_sf"/>
</dbReference>
<sequence length="245" mass="27968">TMSKEDLDILDAFNASRGQRGFGIPPLVPHYESDFNYDVSRYSEASNNFYDQFSAFDSDAFKDTLRSWRPPVPQPMVRRNPAEFHPHYPTGLHPLSRGIPSMPQPQYAPIESDPRRNVDCKIENFGAAKRKAQKDEGEMTAAKEKKAGSGWSYNAMIALTLKNCPNGLMPVNQVYPYLTARFPFLRNMSNNWQNSIRHNLSTSKHYEKIIVSVPNHIGRVKHAWRVVPGYEKKIDAILKKAEEKA</sequence>
<evidence type="ECO:0000313" key="9">
    <source>
        <dbReference type="EMBL" id="GMT37111.1"/>
    </source>
</evidence>
<evidence type="ECO:0000256" key="6">
    <source>
        <dbReference type="PROSITE-ProRule" id="PRU00089"/>
    </source>
</evidence>
<evidence type="ECO:0000259" key="7">
    <source>
        <dbReference type="PROSITE" id="PS50039"/>
    </source>
</evidence>
<comment type="subcellular location">
    <subcellularLocation>
        <location evidence="1 6">Nucleus</location>
    </subcellularLocation>
</comment>
<feature type="non-terminal residue" evidence="9">
    <location>
        <position position="245"/>
    </location>
</feature>
<dbReference type="GO" id="GO:0005634">
    <property type="term" value="C:nucleus"/>
    <property type="evidence" value="ECO:0007669"/>
    <property type="project" value="UniProtKB-SubCell"/>
</dbReference>
<evidence type="ECO:0000313" key="8">
    <source>
        <dbReference type="EMBL" id="GMT15326.1"/>
    </source>
</evidence>
<dbReference type="SUPFAM" id="SSF46785">
    <property type="entry name" value="Winged helix' DNA-binding domain"/>
    <property type="match status" value="1"/>
</dbReference>